<keyword evidence="1" id="KW-0472">Membrane</keyword>
<sequence length="50" mass="5948">MELIESYKFGKYTYGKQVVLVIYIFNFRLPLLYASIVGMSLNYFHRNPPL</sequence>
<dbReference type="EMBL" id="GBXM01025995">
    <property type="protein sequence ID" value="JAH82582.1"/>
    <property type="molecule type" value="Transcribed_RNA"/>
</dbReference>
<reference evidence="2" key="1">
    <citation type="submission" date="2014-11" db="EMBL/GenBank/DDBJ databases">
        <authorList>
            <person name="Amaro Gonzalez C."/>
        </authorList>
    </citation>
    <scope>NUCLEOTIDE SEQUENCE</scope>
</reference>
<evidence type="ECO:0000256" key="1">
    <source>
        <dbReference type="SAM" id="Phobius"/>
    </source>
</evidence>
<protein>
    <submittedName>
        <fullName evidence="2">Uncharacterized protein</fullName>
    </submittedName>
</protein>
<feature type="transmembrane region" description="Helical" evidence="1">
    <location>
        <begin position="20"/>
        <end position="44"/>
    </location>
</feature>
<reference evidence="2" key="2">
    <citation type="journal article" date="2015" name="Fish Shellfish Immunol.">
        <title>Early steps in the European eel (Anguilla anguilla)-Vibrio vulnificus interaction in the gills: Role of the RtxA13 toxin.</title>
        <authorList>
            <person name="Callol A."/>
            <person name="Pajuelo D."/>
            <person name="Ebbesson L."/>
            <person name="Teles M."/>
            <person name="MacKenzie S."/>
            <person name="Amaro C."/>
        </authorList>
    </citation>
    <scope>NUCLEOTIDE SEQUENCE</scope>
</reference>
<proteinExistence type="predicted"/>
<evidence type="ECO:0000313" key="2">
    <source>
        <dbReference type="EMBL" id="JAH82582.1"/>
    </source>
</evidence>
<keyword evidence="1" id="KW-0812">Transmembrane</keyword>
<keyword evidence="1" id="KW-1133">Transmembrane helix</keyword>
<dbReference type="AlphaFoldDB" id="A0A0E9VWX8"/>
<accession>A0A0E9VWX8</accession>
<organism evidence="2">
    <name type="scientific">Anguilla anguilla</name>
    <name type="common">European freshwater eel</name>
    <name type="synonym">Muraena anguilla</name>
    <dbReference type="NCBI Taxonomy" id="7936"/>
    <lineage>
        <taxon>Eukaryota</taxon>
        <taxon>Metazoa</taxon>
        <taxon>Chordata</taxon>
        <taxon>Craniata</taxon>
        <taxon>Vertebrata</taxon>
        <taxon>Euteleostomi</taxon>
        <taxon>Actinopterygii</taxon>
        <taxon>Neopterygii</taxon>
        <taxon>Teleostei</taxon>
        <taxon>Anguilliformes</taxon>
        <taxon>Anguillidae</taxon>
        <taxon>Anguilla</taxon>
    </lineage>
</organism>
<name>A0A0E9VWX8_ANGAN</name>